<evidence type="ECO:0000313" key="5">
    <source>
        <dbReference type="Proteomes" id="UP000545761"/>
    </source>
</evidence>
<keyword evidence="2 4" id="KW-0503">Monooxygenase</keyword>
<dbReference type="GO" id="GO:0004497">
    <property type="term" value="F:monooxygenase activity"/>
    <property type="evidence" value="ECO:0007669"/>
    <property type="project" value="UniProtKB-KW"/>
</dbReference>
<proteinExistence type="predicted"/>
<organism evidence="4 5">
    <name type="scientific">Streptomyces himalayensis subsp. himalayensis</name>
    <dbReference type="NCBI Taxonomy" id="2756131"/>
    <lineage>
        <taxon>Bacteria</taxon>
        <taxon>Bacillati</taxon>
        <taxon>Actinomycetota</taxon>
        <taxon>Actinomycetes</taxon>
        <taxon>Kitasatosporales</taxon>
        <taxon>Streptomycetaceae</taxon>
        <taxon>Streptomyces</taxon>
        <taxon>Streptomyces himalayensis</taxon>
    </lineage>
</organism>
<dbReference type="SUPFAM" id="SSF51905">
    <property type="entry name" value="FAD/NAD(P)-binding domain"/>
    <property type="match status" value="1"/>
</dbReference>
<dbReference type="GO" id="GO:0071949">
    <property type="term" value="F:FAD binding"/>
    <property type="evidence" value="ECO:0007669"/>
    <property type="project" value="InterPro"/>
</dbReference>
<evidence type="ECO:0000259" key="3">
    <source>
        <dbReference type="Pfam" id="PF01494"/>
    </source>
</evidence>
<dbReference type="Pfam" id="PF01494">
    <property type="entry name" value="FAD_binding_3"/>
    <property type="match status" value="1"/>
</dbReference>
<evidence type="ECO:0000256" key="1">
    <source>
        <dbReference type="ARBA" id="ARBA00023002"/>
    </source>
</evidence>
<dbReference type="PANTHER" id="PTHR13789:SF309">
    <property type="entry name" value="PUTATIVE (AFU_ORTHOLOGUE AFUA_6G14510)-RELATED"/>
    <property type="match status" value="1"/>
</dbReference>
<gene>
    <name evidence="4" type="ORF">H1D24_13740</name>
</gene>
<dbReference type="InterPro" id="IPR036188">
    <property type="entry name" value="FAD/NAD-bd_sf"/>
</dbReference>
<dbReference type="EMBL" id="JACEHE010000007">
    <property type="protein sequence ID" value="MBA2946841.1"/>
    <property type="molecule type" value="Genomic_DNA"/>
</dbReference>
<dbReference type="InterPro" id="IPR050493">
    <property type="entry name" value="FAD-dep_Monooxygenase_BioMet"/>
</dbReference>
<evidence type="ECO:0000313" key="4">
    <source>
        <dbReference type="EMBL" id="MBA2946841.1"/>
    </source>
</evidence>
<keyword evidence="1" id="KW-0560">Oxidoreductase</keyword>
<dbReference type="Gene3D" id="3.50.50.60">
    <property type="entry name" value="FAD/NAD(P)-binding domain"/>
    <property type="match status" value="1"/>
</dbReference>
<dbReference type="RefSeq" id="WP_181657783.1">
    <property type="nucleotide sequence ID" value="NZ_JACEHE010000007.1"/>
</dbReference>
<dbReference type="PANTHER" id="PTHR13789">
    <property type="entry name" value="MONOOXYGENASE"/>
    <property type="match status" value="1"/>
</dbReference>
<dbReference type="InterPro" id="IPR002938">
    <property type="entry name" value="FAD-bd"/>
</dbReference>
<protein>
    <submittedName>
        <fullName evidence="4">FAD-dependent monooxygenase</fullName>
    </submittedName>
</protein>
<feature type="domain" description="FAD-binding" evidence="3">
    <location>
        <begin position="7"/>
        <end position="344"/>
    </location>
</feature>
<sequence>MNSINSALIVGGGIAGLTAAISLARHGVSCDVVELRDQPAAGAGITLMGRAMDGLHELGVLNRCVEEGVARSPQEVWRYYDGAGRPLPGPPMPPGPSTGLPQGLFIYRPAFASILRDAAKAAGARIRTGVGIRAVRQSEVGVTAVLTDGLQGSYDLVVGADGVRSATRSLVFGDAVRPTYSGTTMLRWLVEDVPDVGPDGFYQESGTLVVLFRLLDGRMYLATGRNYVEKPRIGQDAARRMVTEILSAFSAPLPAALRQRMTDDSTILVNDYDWLLTPDPWYRGRTLLIGDASHATTAHLANGGAMAIEDGVVLGQEVAAGGGVEEVLARFMKRRFERTRLVVETSVEIGTMLQRGQPISEQNALRARALKALAAPY</sequence>
<reference evidence="4 5" key="1">
    <citation type="submission" date="2020-07" db="EMBL/GenBank/DDBJ databases">
        <title>Streptomyces isolated from Indian soil.</title>
        <authorList>
            <person name="Mandal S."/>
            <person name="Maiti P.K."/>
        </authorList>
    </citation>
    <scope>NUCLEOTIDE SEQUENCE [LARGE SCALE GENOMIC DNA]</scope>
    <source>
        <strain evidence="4 5">PSKA28</strain>
    </source>
</reference>
<accession>A0A7W0DKP4</accession>
<name>A0A7W0DKP4_9ACTN</name>
<evidence type="ECO:0000256" key="2">
    <source>
        <dbReference type="ARBA" id="ARBA00023033"/>
    </source>
</evidence>
<dbReference type="Proteomes" id="UP000545761">
    <property type="component" value="Unassembled WGS sequence"/>
</dbReference>
<comment type="caution">
    <text evidence="4">The sequence shown here is derived from an EMBL/GenBank/DDBJ whole genome shotgun (WGS) entry which is preliminary data.</text>
</comment>
<dbReference type="AlphaFoldDB" id="A0A7W0DKP4"/>
<dbReference type="PRINTS" id="PR00420">
    <property type="entry name" value="RNGMNOXGNASE"/>
</dbReference>